<reference evidence="6 7" key="1">
    <citation type="submission" date="2016-10" db="EMBL/GenBank/DDBJ databases">
        <authorList>
            <person name="de Groot N.N."/>
        </authorList>
    </citation>
    <scope>NUCLEOTIDE SEQUENCE [LARGE SCALE GENOMIC DNA]</scope>
    <source>
        <strain evidence="6 7">R-24608</strain>
    </source>
</reference>
<dbReference type="RefSeq" id="WP_054257618.1">
    <property type="nucleotide sequence ID" value="NZ_CYIG01000046.1"/>
</dbReference>
<evidence type="ECO:0000256" key="4">
    <source>
        <dbReference type="SAM" id="MobiDB-lite"/>
    </source>
</evidence>
<sequence length="172" mass="18744">MAALEWTEALVLDLPLMDDTHREFVDLLAAVEQAGDDQVLPAWQALIDHTDQHFGQEDYWMAATRFASGNCHSTQHKVVLTIMREGAERGAKGELDVVRTMARELAVWFPQHSQSMDAALALHLRRVGYDPATDTVHAPDALPQELIHGCGGACSSGDDEEHAAPAPQPAVA</sequence>
<dbReference type="Pfam" id="PF01814">
    <property type="entry name" value="Hemerythrin"/>
    <property type="match status" value="1"/>
</dbReference>
<dbReference type="EMBL" id="FPBX01000041">
    <property type="protein sequence ID" value="SFU93962.1"/>
    <property type="molecule type" value="Genomic_DNA"/>
</dbReference>
<dbReference type="InterPro" id="IPR035938">
    <property type="entry name" value="Hemerythrin-like_sf"/>
</dbReference>
<evidence type="ECO:0000256" key="2">
    <source>
        <dbReference type="ARBA" id="ARBA00022723"/>
    </source>
</evidence>
<feature type="domain" description="Hemerythrin-like" evidence="5">
    <location>
        <begin position="16"/>
        <end position="117"/>
    </location>
</feature>
<gene>
    <name evidence="6" type="ORF">SAMN04489707_104117</name>
</gene>
<proteinExistence type="inferred from homology"/>
<dbReference type="PANTHER" id="PTHR37164:SF1">
    <property type="entry name" value="BACTERIOHEMERYTHRIN"/>
    <property type="match status" value="1"/>
</dbReference>
<evidence type="ECO:0000259" key="5">
    <source>
        <dbReference type="Pfam" id="PF01814"/>
    </source>
</evidence>
<dbReference type="PANTHER" id="PTHR37164">
    <property type="entry name" value="BACTERIOHEMERYTHRIN"/>
    <property type="match status" value="1"/>
</dbReference>
<keyword evidence="3" id="KW-0408">Iron</keyword>
<accession>A0A1I7K9A2</accession>
<organism evidence="6 7">
    <name type="scientific">Paenacidovorax caeni</name>
    <dbReference type="NCBI Taxonomy" id="343013"/>
    <lineage>
        <taxon>Bacteria</taxon>
        <taxon>Pseudomonadati</taxon>
        <taxon>Pseudomonadota</taxon>
        <taxon>Betaproteobacteria</taxon>
        <taxon>Burkholderiales</taxon>
        <taxon>Comamonadaceae</taxon>
        <taxon>Paenacidovorax</taxon>
    </lineage>
</organism>
<dbReference type="InterPro" id="IPR012827">
    <property type="entry name" value="Hemerythrin_metal-bd"/>
</dbReference>
<dbReference type="STRING" id="343013.SAMN04489707_104117"/>
<evidence type="ECO:0000313" key="7">
    <source>
        <dbReference type="Proteomes" id="UP000183656"/>
    </source>
</evidence>
<dbReference type="CDD" id="cd12107">
    <property type="entry name" value="Hemerythrin"/>
    <property type="match status" value="1"/>
</dbReference>
<comment type="similarity">
    <text evidence="1">Belongs to the hemerythrin family.</text>
</comment>
<evidence type="ECO:0000256" key="1">
    <source>
        <dbReference type="ARBA" id="ARBA00010587"/>
    </source>
</evidence>
<protein>
    <submittedName>
        <fullName evidence="6">Hemerythrin-like metal-binding domain protein</fullName>
    </submittedName>
</protein>
<keyword evidence="2" id="KW-0479">Metal-binding</keyword>
<feature type="region of interest" description="Disordered" evidence="4">
    <location>
        <begin position="152"/>
        <end position="172"/>
    </location>
</feature>
<dbReference type="GO" id="GO:0046872">
    <property type="term" value="F:metal ion binding"/>
    <property type="evidence" value="ECO:0007669"/>
    <property type="project" value="UniProtKB-KW"/>
</dbReference>
<dbReference type="Gene3D" id="1.20.120.50">
    <property type="entry name" value="Hemerythrin-like"/>
    <property type="match status" value="1"/>
</dbReference>
<keyword evidence="7" id="KW-1185">Reference proteome</keyword>
<dbReference type="NCBIfam" id="TIGR02481">
    <property type="entry name" value="hemeryth_dom"/>
    <property type="match status" value="1"/>
</dbReference>
<name>A0A1I7K9A2_9BURK</name>
<dbReference type="SUPFAM" id="SSF47188">
    <property type="entry name" value="Hemerythrin-like"/>
    <property type="match status" value="1"/>
</dbReference>
<evidence type="ECO:0000256" key="3">
    <source>
        <dbReference type="ARBA" id="ARBA00023004"/>
    </source>
</evidence>
<dbReference type="InterPro" id="IPR012312">
    <property type="entry name" value="Hemerythrin-like"/>
</dbReference>
<dbReference type="OrthoDB" id="5296936at2"/>
<dbReference type="Proteomes" id="UP000183656">
    <property type="component" value="Unassembled WGS sequence"/>
</dbReference>
<dbReference type="InterPro" id="IPR050669">
    <property type="entry name" value="Hemerythrin"/>
</dbReference>
<dbReference type="AlphaFoldDB" id="A0A1I7K9A2"/>
<evidence type="ECO:0000313" key="6">
    <source>
        <dbReference type="EMBL" id="SFU93962.1"/>
    </source>
</evidence>